<protein>
    <recommendedName>
        <fullName evidence="3">CsbD-like domain-containing protein</fullName>
    </recommendedName>
</protein>
<keyword evidence="5" id="KW-1185">Reference proteome</keyword>
<feature type="compositionally biased region" description="Basic and acidic residues" evidence="2">
    <location>
        <begin position="18"/>
        <end position="35"/>
    </location>
</feature>
<accession>A0A401YFS6</accession>
<dbReference type="Gene3D" id="1.10.1470.10">
    <property type="entry name" value="YjbJ"/>
    <property type="match status" value="1"/>
</dbReference>
<sequence length="69" mass="7367">MGIDDNIRNKAQDAAGQAKEKVGEATGNEDLRDEGQQDQGSAKAKQAVEGAKEKANEAINKIKGSLRRD</sequence>
<evidence type="ECO:0000313" key="4">
    <source>
        <dbReference type="EMBL" id="GCD93420.1"/>
    </source>
</evidence>
<feature type="compositionally biased region" description="Basic and acidic residues" evidence="2">
    <location>
        <begin position="1"/>
        <end position="11"/>
    </location>
</feature>
<feature type="domain" description="CsbD-like" evidence="3">
    <location>
        <begin position="5"/>
        <end position="56"/>
    </location>
</feature>
<organism evidence="4 5">
    <name type="scientific">Embleya hyalina</name>
    <dbReference type="NCBI Taxonomy" id="516124"/>
    <lineage>
        <taxon>Bacteria</taxon>
        <taxon>Bacillati</taxon>
        <taxon>Actinomycetota</taxon>
        <taxon>Actinomycetes</taxon>
        <taxon>Kitasatosporales</taxon>
        <taxon>Streptomycetaceae</taxon>
        <taxon>Embleya</taxon>
    </lineage>
</organism>
<feature type="region of interest" description="Disordered" evidence="2">
    <location>
        <begin position="1"/>
        <end position="69"/>
    </location>
</feature>
<evidence type="ECO:0000313" key="5">
    <source>
        <dbReference type="Proteomes" id="UP000286931"/>
    </source>
</evidence>
<evidence type="ECO:0000256" key="2">
    <source>
        <dbReference type="SAM" id="MobiDB-lite"/>
    </source>
</evidence>
<reference evidence="4 5" key="1">
    <citation type="submission" date="2018-12" db="EMBL/GenBank/DDBJ databases">
        <title>Draft genome sequence of Embleya hyalina NBRC 13850T.</title>
        <authorList>
            <person name="Komaki H."/>
            <person name="Hosoyama A."/>
            <person name="Kimura A."/>
            <person name="Ichikawa N."/>
            <person name="Tamura T."/>
        </authorList>
    </citation>
    <scope>NUCLEOTIDE SEQUENCE [LARGE SCALE GENOMIC DNA]</scope>
    <source>
        <strain evidence="4 5">NBRC 13850</strain>
    </source>
</reference>
<gene>
    <name evidence="4" type="ORF">EHYA_01064</name>
</gene>
<dbReference type="InterPro" id="IPR008462">
    <property type="entry name" value="CsbD"/>
</dbReference>
<dbReference type="SUPFAM" id="SSF69047">
    <property type="entry name" value="Hypothetical protein YjbJ"/>
    <property type="match status" value="1"/>
</dbReference>
<dbReference type="InterPro" id="IPR036629">
    <property type="entry name" value="YjbJ_sf"/>
</dbReference>
<evidence type="ECO:0000259" key="3">
    <source>
        <dbReference type="Pfam" id="PF05532"/>
    </source>
</evidence>
<comment type="caution">
    <text evidence="4">The sequence shown here is derived from an EMBL/GenBank/DDBJ whole genome shotgun (WGS) entry which is preliminary data.</text>
</comment>
<comment type="similarity">
    <text evidence="1">Belongs to the UPF0337 (CsbD) family.</text>
</comment>
<evidence type="ECO:0000256" key="1">
    <source>
        <dbReference type="ARBA" id="ARBA00009129"/>
    </source>
</evidence>
<dbReference type="Pfam" id="PF05532">
    <property type="entry name" value="CsbD"/>
    <property type="match status" value="1"/>
</dbReference>
<dbReference type="EMBL" id="BIFH01000014">
    <property type="protein sequence ID" value="GCD93420.1"/>
    <property type="molecule type" value="Genomic_DNA"/>
</dbReference>
<dbReference type="RefSeq" id="WP_126635719.1">
    <property type="nucleotide sequence ID" value="NZ_BIFH01000014.1"/>
</dbReference>
<name>A0A401YFS6_9ACTN</name>
<dbReference type="AlphaFoldDB" id="A0A401YFS6"/>
<proteinExistence type="inferred from homology"/>
<dbReference type="OrthoDB" id="2143260at2"/>
<dbReference type="Proteomes" id="UP000286931">
    <property type="component" value="Unassembled WGS sequence"/>
</dbReference>